<gene>
    <name evidence="2" type="primary">rsfS_38</name>
    <name evidence="2" type="ORF">SDC9_149144</name>
</gene>
<dbReference type="PANTHER" id="PTHR21043">
    <property type="entry name" value="IOJAP SUPERFAMILY ORTHOLOG"/>
    <property type="match status" value="1"/>
</dbReference>
<dbReference type="GO" id="GO:0043023">
    <property type="term" value="F:ribosomal large subunit binding"/>
    <property type="evidence" value="ECO:0007669"/>
    <property type="project" value="TreeGrafter"/>
</dbReference>
<dbReference type="Gene3D" id="3.30.460.10">
    <property type="entry name" value="Beta Polymerase, domain 2"/>
    <property type="match status" value="1"/>
</dbReference>
<protein>
    <submittedName>
        <fullName evidence="2">Ribosomal silencing factor RsfS</fullName>
    </submittedName>
</protein>
<evidence type="ECO:0000313" key="2">
    <source>
        <dbReference type="EMBL" id="MPN01931.1"/>
    </source>
</evidence>
<dbReference type="AlphaFoldDB" id="A0A645EIZ5"/>
<reference evidence="2" key="1">
    <citation type="submission" date="2019-08" db="EMBL/GenBank/DDBJ databases">
        <authorList>
            <person name="Kucharzyk K."/>
            <person name="Murdoch R.W."/>
            <person name="Higgins S."/>
            <person name="Loffler F."/>
        </authorList>
    </citation>
    <scope>NUCLEOTIDE SEQUENCE</scope>
</reference>
<dbReference type="Pfam" id="PF02410">
    <property type="entry name" value="RsfS"/>
    <property type="match status" value="1"/>
</dbReference>
<dbReference type="InterPro" id="IPR043519">
    <property type="entry name" value="NT_sf"/>
</dbReference>
<dbReference type="HAMAP" id="MF_01477">
    <property type="entry name" value="Iojap_RsfS"/>
    <property type="match status" value="1"/>
</dbReference>
<dbReference type="NCBIfam" id="TIGR00090">
    <property type="entry name" value="rsfS_iojap_ybeB"/>
    <property type="match status" value="1"/>
</dbReference>
<accession>A0A645EIZ5</accession>
<sequence length="112" mass="12563">MSDLLKVVVKAMDERLAEDIVVLDFQNQSPFCDYFVIGSALNHRMAKSIIDRVEEKVIASGGSIRAIEGNEDSAWQLIDCNGIIAHVFVDGEREVYQLEKLWGDLPRVEVAI</sequence>
<organism evidence="2">
    <name type="scientific">bioreactor metagenome</name>
    <dbReference type="NCBI Taxonomy" id="1076179"/>
    <lineage>
        <taxon>unclassified sequences</taxon>
        <taxon>metagenomes</taxon>
        <taxon>ecological metagenomes</taxon>
    </lineage>
</organism>
<dbReference type="InterPro" id="IPR004394">
    <property type="entry name" value="Iojap/RsfS/C7orf30"/>
</dbReference>
<dbReference type="GO" id="GO:0090071">
    <property type="term" value="P:negative regulation of ribosome biogenesis"/>
    <property type="evidence" value="ECO:0007669"/>
    <property type="project" value="TreeGrafter"/>
</dbReference>
<proteinExistence type="inferred from homology"/>
<comment type="similarity">
    <text evidence="1">Belongs to the Iojap/RsfS family.</text>
</comment>
<comment type="caution">
    <text evidence="2">The sequence shown here is derived from an EMBL/GenBank/DDBJ whole genome shotgun (WGS) entry which is preliminary data.</text>
</comment>
<dbReference type="GO" id="GO:0017148">
    <property type="term" value="P:negative regulation of translation"/>
    <property type="evidence" value="ECO:0007669"/>
    <property type="project" value="TreeGrafter"/>
</dbReference>
<name>A0A645EIZ5_9ZZZZ</name>
<dbReference type="PANTHER" id="PTHR21043:SF0">
    <property type="entry name" value="MITOCHONDRIAL ASSEMBLY OF RIBOSOMAL LARGE SUBUNIT PROTEIN 1"/>
    <property type="match status" value="1"/>
</dbReference>
<evidence type="ECO:0000256" key="1">
    <source>
        <dbReference type="ARBA" id="ARBA00010574"/>
    </source>
</evidence>
<dbReference type="EMBL" id="VSSQ01047905">
    <property type="protein sequence ID" value="MPN01931.1"/>
    <property type="molecule type" value="Genomic_DNA"/>
</dbReference>
<dbReference type="SUPFAM" id="SSF81301">
    <property type="entry name" value="Nucleotidyltransferase"/>
    <property type="match status" value="1"/>
</dbReference>